<accession>A0A1C7N353</accession>
<reference evidence="3 4" key="1">
    <citation type="submission" date="2016-03" db="EMBL/GenBank/DDBJ databases">
        <title>Choanephora cucurbitarum.</title>
        <authorList>
            <person name="Min B."/>
            <person name="Park H."/>
            <person name="Park J.-H."/>
            <person name="Shin H.-D."/>
            <person name="Choi I.-G."/>
        </authorList>
    </citation>
    <scope>NUCLEOTIDE SEQUENCE [LARGE SCALE GENOMIC DNA]</scope>
    <source>
        <strain evidence="3 4">KUS-F28377</strain>
    </source>
</reference>
<dbReference type="InterPro" id="IPR023394">
    <property type="entry name" value="Sec7_C_sf"/>
</dbReference>
<protein>
    <recommendedName>
        <fullName evidence="2">SEC7 domain-containing protein</fullName>
    </recommendedName>
</protein>
<dbReference type="InterPro" id="IPR035999">
    <property type="entry name" value="Sec7_dom_sf"/>
</dbReference>
<evidence type="ECO:0000313" key="4">
    <source>
        <dbReference type="Proteomes" id="UP000093000"/>
    </source>
</evidence>
<dbReference type="GO" id="GO:0032012">
    <property type="term" value="P:regulation of ARF protein signal transduction"/>
    <property type="evidence" value="ECO:0007669"/>
    <property type="project" value="InterPro"/>
</dbReference>
<organism evidence="3 4">
    <name type="scientific">Choanephora cucurbitarum</name>
    <dbReference type="NCBI Taxonomy" id="101091"/>
    <lineage>
        <taxon>Eukaryota</taxon>
        <taxon>Fungi</taxon>
        <taxon>Fungi incertae sedis</taxon>
        <taxon>Mucoromycota</taxon>
        <taxon>Mucoromycotina</taxon>
        <taxon>Mucoromycetes</taxon>
        <taxon>Mucorales</taxon>
        <taxon>Mucorineae</taxon>
        <taxon>Choanephoraceae</taxon>
        <taxon>Choanephoroideae</taxon>
        <taxon>Choanephora</taxon>
    </lineage>
</organism>
<feature type="domain" description="SEC7" evidence="2">
    <location>
        <begin position="164"/>
        <end position="279"/>
    </location>
</feature>
<dbReference type="OrthoDB" id="2157641at2759"/>
<dbReference type="InterPro" id="IPR000904">
    <property type="entry name" value="Sec7_dom"/>
</dbReference>
<gene>
    <name evidence="3" type="ORF">A0J61_08415</name>
</gene>
<feature type="region of interest" description="Disordered" evidence="1">
    <location>
        <begin position="15"/>
        <end position="81"/>
    </location>
</feature>
<dbReference type="Gene3D" id="1.10.1000.11">
    <property type="entry name" value="Arf Nucleotide-binding Site Opener,domain 2"/>
    <property type="match status" value="1"/>
</dbReference>
<dbReference type="EMBL" id="LUGH01000645">
    <property type="protein sequence ID" value="OBZ83532.1"/>
    <property type="molecule type" value="Genomic_DNA"/>
</dbReference>
<dbReference type="SUPFAM" id="SSF48425">
    <property type="entry name" value="Sec7 domain"/>
    <property type="match status" value="1"/>
</dbReference>
<evidence type="ECO:0000256" key="1">
    <source>
        <dbReference type="SAM" id="MobiDB-lite"/>
    </source>
</evidence>
<comment type="caution">
    <text evidence="3">The sequence shown here is derived from an EMBL/GenBank/DDBJ whole genome shotgun (WGS) entry which is preliminary data.</text>
</comment>
<dbReference type="Pfam" id="PF01369">
    <property type="entry name" value="Sec7"/>
    <property type="match status" value="1"/>
</dbReference>
<dbReference type="PROSITE" id="PS50190">
    <property type="entry name" value="SEC7"/>
    <property type="match status" value="1"/>
</dbReference>
<proteinExistence type="predicted"/>
<dbReference type="SMART" id="SM00222">
    <property type="entry name" value="Sec7"/>
    <property type="match status" value="1"/>
</dbReference>
<dbReference type="STRING" id="101091.A0A1C7N353"/>
<name>A0A1C7N353_9FUNG</name>
<dbReference type="AlphaFoldDB" id="A0A1C7N353"/>
<keyword evidence="4" id="KW-1185">Reference proteome</keyword>
<sequence>MALNLPKRSHSLAYRNQISESNRHGRSSSLTDTTKSRSDQIVRGKNQSMPSAPIVYQESDSNLSSKSIIPPTRSSSLTQSSTDEEVRQSLLDWKHKSVFRIDNLFSPVSLWNKQELIFGTVESLLLTEYQQQAENKASSLWEEQCNPREEIASDPFCHKVLVCYLRRFDFAGLTEAQEIDRILEAFSLQYWNTHQDDLLYKCADVVYTVTYSIMLLNTDLHLVQISHHRKMSCQTFCSNTLATLLEQDIPFEKNDILNTIWKYDMIERLKTIYVSVQNQGILHPSSGNQAKSFLKKVGSIRKRKKEVEQ</sequence>
<feature type="compositionally biased region" description="Polar residues" evidence="1">
    <location>
        <begin position="58"/>
        <end position="81"/>
    </location>
</feature>
<dbReference type="PANTHER" id="PTHR10663">
    <property type="entry name" value="GUANYL-NUCLEOTIDE EXCHANGE FACTOR"/>
    <property type="match status" value="1"/>
</dbReference>
<dbReference type="GO" id="GO:0005085">
    <property type="term" value="F:guanyl-nucleotide exchange factor activity"/>
    <property type="evidence" value="ECO:0007669"/>
    <property type="project" value="InterPro"/>
</dbReference>
<dbReference type="InParanoid" id="A0A1C7N353"/>
<evidence type="ECO:0000313" key="3">
    <source>
        <dbReference type="EMBL" id="OBZ83532.1"/>
    </source>
</evidence>
<evidence type="ECO:0000259" key="2">
    <source>
        <dbReference type="PROSITE" id="PS50190"/>
    </source>
</evidence>
<dbReference type="Proteomes" id="UP000093000">
    <property type="component" value="Unassembled WGS sequence"/>
</dbReference>